<keyword evidence="2 6" id="KW-0812">Transmembrane</keyword>
<dbReference type="InterPro" id="IPR052337">
    <property type="entry name" value="SAT4-like"/>
</dbReference>
<evidence type="ECO:0000313" key="8">
    <source>
        <dbReference type="EMBL" id="KAE8150862.1"/>
    </source>
</evidence>
<accession>A0A5N6TWV0</accession>
<comment type="subcellular location">
    <subcellularLocation>
        <location evidence="1">Membrane</location>
        <topology evidence="1">Multi-pass membrane protein</topology>
    </subcellularLocation>
</comment>
<keyword evidence="9" id="KW-1185">Reference proteome</keyword>
<dbReference type="GO" id="GO:0016020">
    <property type="term" value="C:membrane"/>
    <property type="evidence" value="ECO:0007669"/>
    <property type="project" value="UniProtKB-SubCell"/>
</dbReference>
<dbReference type="InterPro" id="IPR049326">
    <property type="entry name" value="Rhodopsin_dom_fungi"/>
</dbReference>
<protein>
    <recommendedName>
        <fullName evidence="7">Rhodopsin domain-containing protein</fullName>
    </recommendedName>
</protein>
<dbReference type="PANTHER" id="PTHR33048:SF47">
    <property type="entry name" value="INTEGRAL MEMBRANE PROTEIN-RELATED"/>
    <property type="match status" value="1"/>
</dbReference>
<feature type="transmembrane region" description="Helical" evidence="6">
    <location>
        <begin position="259"/>
        <end position="278"/>
    </location>
</feature>
<gene>
    <name evidence="8" type="ORF">BDV25DRAFT_139457</name>
</gene>
<evidence type="ECO:0000256" key="2">
    <source>
        <dbReference type="ARBA" id="ARBA00022692"/>
    </source>
</evidence>
<feature type="transmembrane region" description="Helical" evidence="6">
    <location>
        <begin position="20"/>
        <end position="44"/>
    </location>
</feature>
<dbReference type="PANTHER" id="PTHR33048">
    <property type="entry name" value="PTH11-LIKE INTEGRAL MEMBRANE PROTEIN (AFU_ORTHOLOGUE AFUA_5G11245)"/>
    <property type="match status" value="1"/>
</dbReference>
<feature type="transmembrane region" description="Helical" evidence="6">
    <location>
        <begin position="216"/>
        <end position="239"/>
    </location>
</feature>
<dbReference type="AlphaFoldDB" id="A0A5N6TWV0"/>
<evidence type="ECO:0000259" key="7">
    <source>
        <dbReference type="Pfam" id="PF20684"/>
    </source>
</evidence>
<comment type="similarity">
    <text evidence="5">Belongs to the SAT4 family.</text>
</comment>
<feature type="transmembrane region" description="Helical" evidence="6">
    <location>
        <begin position="184"/>
        <end position="204"/>
    </location>
</feature>
<evidence type="ECO:0000256" key="6">
    <source>
        <dbReference type="SAM" id="Phobius"/>
    </source>
</evidence>
<evidence type="ECO:0000313" key="9">
    <source>
        <dbReference type="Proteomes" id="UP000325780"/>
    </source>
</evidence>
<organism evidence="8 9">
    <name type="scientific">Aspergillus avenaceus</name>
    <dbReference type="NCBI Taxonomy" id="36643"/>
    <lineage>
        <taxon>Eukaryota</taxon>
        <taxon>Fungi</taxon>
        <taxon>Dikarya</taxon>
        <taxon>Ascomycota</taxon>
        <taxon>Pezizomycotina</taxon>
        <taxon>Eurotiomycetes</taxon>
        <taxon>Eurotiomycetidae</taxon>
        <taxon>Eurotiales</taxon>
        <taxon>Aspergillaceae</taxon>
        <taxon>Aspergillus</taxon>
        <taxon>Aspergillus subgen. Circumdati</taxon>
    </lineage>
</organism>
<feature type="transmembrane region" description="Helical" evidence="6">
    <location>
        <begin position="56"/>
        <end position="76"/>
    </location>
</feature>
<dbReference type="EMBL" id="ML742084">
    <property type="protein sequence ID" value="KAE8150862.1"/>
    <property type="molecule type" value="Genomic_DNA"/>
</dbReference>
<evidence type="ECO:0000256" key="5">
    <source>
        <dbReference type="ARBA" id="ARBA00038359"/>
    </source>
</evidence>
<dbReference type="OrthoDB" id="5273647at2759"/>
<dbReference type="Pfam" id="PF20684">
    <property type="entry name" value="Fung_rhodopsin"/>
    <property type="match status" value="1"/>
</dbReference>
<keyword evidence="3 6" id="KW-1133">Transmembrane helix</keyword>
<keyword evidence="4 6" id="KW-0472">Membrane</keyword>
<evidence type="ECO:0000256" key="4">
    <source>
        <dbReference type="ARBA" id="ARBA00023136"/>
    </source>
</evidence>
<dbReference type="Proteomes" id="UP000325780">
    <property type="component" value="Unassembled WGS sequence"/>
</dbReference>
<name>A0A5N6TWV0_ASPAV</name>
<proteinExistence type="inferred from homology"/>
<evidence type="ECO:0000256" key="3">
    <source>
        <dbReference type="ARBA" id="ARBA00022989"/>
    </source>
</evidence>
<feature type="domain" description="Rhodopsin" evidence="7">
    <location>
        <begin position="40"/>
        <end position="276"/>
    </location>
</feature>
<reference evidence="8 9" key="1">
    <citation type="submission" date="2019-04" db="EMBL/GenBank/DDBJ databases">
        <title>Friends and foes A comparative genomics study of 23 Aspergillus species from section Flavi.</title>
        <authorList>
            <consortium name="DOE Joint Genome Institute"/>
            <person name="Kjaerbolling I."/>
            <person name="Vesth T."/>
            <person name="Frisvad J.C."/>
            <person name="Nybo J.L."/>
            <person name="Theobald S."/>
            <person name="Kildgaard S."/>
            <person name="Isbrandt T."/>
            <person name="Kuo A."/>
            <person name="Sato A."/>
            <person name="Lyhne E.K."/>
            <person name="Kogle M.E."/>
            <person name="Wiebenga A."/>
            <person name="Kun R.S."/>
            <person name="Lubbers R.J."/>
            <person name="Makela M.R."/>
            <person name="Barry K."/>
            <person name="Chovatia M."/>
            <person name="Clum A."/>
            <person name="Daum C."/>
            <person name="Haridas S."/>
            <person name="He G."/>
            <person name="LaButti K."/>
            <person name="Lipzen A."/>
            <person name="Mondo S."/>
            <person name="Riley R."/>
            <person name="Salamov A."/>
            <person name="Simmons B.A."/>
            <person name="Magnuson J.K."/>
            <person name="Henrissat B."/>
            <person name="Mortensen U.H."/>
            <person name="Larsen T.O."/>
            <person name="Devries R.P."/>
            <person name="Grigoriev I.V."/>
            <person name="Machida M."/>
            <person name="Baker S.E."/>
            <person name="Andersen M.R."/>
        </authorList>
    </citation>
    <scope>NUCLEOTIDE SEQUENCE [LARGE SCALE GENOMIC DNA]</scope>
    <source>
        <strain evidence="8 9">IBT 18842</strain>
    </source>
</reference>
<evidence type="ECO:0000256" key="1">
    <source>
        <dbReference type="ARBA" id="ARBA00004141"/>
    </source>
</evidence>
<sequence>MEIAMDPRHLFPRSGDGTQVPAVLGVSIALMAFTAVIISIRLWVRIFILRAMGTDDVFMIIGTVLTFGLSIAMIIGTKYGIGKHLGDIGEDDYAVWVTRLLYVLAIGFVKLSLLWLFIRLDRRRWMRMAVYFMIFFVAGLLVGPFFVTVLSCTPPAKFWNSEAHPEGNCMEMDAQQRFYEAHGALNIVTDIIIWLLPMPMLWTIQMSRRKKIGVSAIFGLGVLSVAAACVRYDSVLKLANNKDQYYLLADSLNWCSIELYVAIFCGSAPALSVLIRSFSPRALDSGYREQVYGSRRPPSIHACPIRAIKNLRGRQSEDVELCSQDAIITDSEPVRIMMKTEIQMEVSDAVQGYEKQVHDNFERRA</sequence>
<feature type="transmembrane region" description="Helical" evidence="6">
    <location>
        <begin position="130"/>
        <end position="150"/>
    </location>
</feature>
<feature type="transmembrane region" description="Helical" evidence="6">
    <location>
        <begin position="96"/>
        <end position="118"/>
    </location>
</feature>